<keyword evidence="2" id="KW-1133">Transmembrane helix</keyword>
<accession>A0A9W6I9S8</accession>
<reference evidence="3" key="1">
    <citation type="journal article" date="2014" name="Int. J. Syst. Evol. Microbiol.">
        <title>Complete genome sequence of Corynebacterium casei LMG S-19264T (=DSM 44701T), isolated from a smear-ripened cheese.</title>
        <authorList>
            <consortium name="US DOE Joint Genome Institute (JGI-PGF)"/>
            <person name="Walter F."/>
            <person name="Albersmeier A."/>
            <person name="Kalinowski J."/>
            <person name="Ruckert C."/>
        </authorList>
    </citation>
    <scope>NUCLEOTIDE SEQUENCE</scope>
    <source>
        <strain evidence="3">VKM Ac-2007</strain>
    </source>
</reference>
<keyword evidence="2" id="KW-0812">Transmembrane</keyword>
<proteinExistence type="predicted"/>
<dbReference type="Proteomes" id="UP001143474">
    <property type="component" value="Unassembled WGS sequence"/>
</dbReference>
<feature type="compositionally biased region" description="Gly residues" evidence="1">
    <location>
        <begin position="258"/>
        <end position="269"/>
    </location>
</feature>
<organism evidence="3 4">
    <name type="scientific">Streptosporangium carneum</name>
    <dbReference type="NCBI Taxonomy" id="47481"/>
    <lineage>
        <taxon>Bacteria</taxon>
        <taxon>Bacillati</taxon>
        <taxon>Actinomycetota</taxon>
        <taxon>Actinomycetes</taxon>
        <taxon>Streptosporangiales</taxon>
        <taxon>Streptosporangiaceae</taxon>
        <taxon>Streptosporangium</taxon>
    </lineage>
</organism>
<sequence length="303" mass="29502">MLKSKTRRRVAAKTAAIGVVSAGLLFGAVPAIASLAAAPKPVSYTCTSVSGVAAASPYKLLMDVSGPLTSTPGSTIVVTWKLGQPAASPSLGVPAAIAVGDRLVVEAEVAISGSPVPSSTGNREVTGTSTPGAVASGVAPTLPSVLITLTPTATGVVAVRPDAFTLVHQQAAGTGVGSSLYDCTVANPAEASAAALTITVNTSGAGTGTPGTSTPTSTSTSTGTPTPTPTYTTPEPTVTVTQTKTSKPRKTTQIDKTPGGGAATGGGGEAGPDARMIMFGGAMMAAAAGIGGLMLRRRTATRG</sequence>
<keyword evidence="2" id="KW-0472">Membrane</keyword>
<feature type="region of interest" description="Disordered" evidence="1">
    <location>
        <begin position="202"/>
        <end position="269"/>
    </location>
</feature>
<name>A0A9W6I9S8_9ACTN</name>
<protein>
    <submittedName>
        <fullName evidence="3">Uncharacterized protein</fullName>
    </submittedName>
</protein>
<dbReference type="AlphaFoldDB" id="A0A9W6I9S8"/>
<comment type="caution">
    <text evidence="3">The sequence shown here is derived from an EMBL/GenBank/DDBJ whole genome shotgun (WGS) entry which is preliminary data.</text>
</comment>
<dbReference type="EMBL" id="BSEV01000025">
    <property type="protein sequence ID" value="GLK13793.1"/>
    <property type="molecule type" value="Genomic_DNA"/>
</dbReference>
<evidence type="ECO:0000256" key="2">
    <source>
        <dbReference type="SAM" id="Phobius"/>
    </source>
</evidence>
<keyword evidence="4" id="KW-1185">Reference proteome</keyword>
<feature type="transmembrane region" description="Helical" evidence="2">
    <location>
        <begin position="276"/>
        <end position="295"/>
    </location>
</feature>
<feature type="compositionally biased region" description="Low complexity" evidence="1">
    <location>
        <begin position="210"/>
        <end position="245"/>
    </location>
</feature>
<gene>
    <name evidence="3" type="ORF">GCM10017600_72040</name>
</gene>
<reference evidence="3" key="2">
    <citation type="submission" date="2023-01" db="EMBL/GenBank/DDBJ databases">
        <authorList>
            <person name="Sun Q."/>
            <person name="Evtushenko L."/>
        </authorList>
    </citation>
    <scope>NUCLEOTIDE SEQUENCE</scope>
    <source>
        <strain evidence="3">VKM Ac-2007</strain>
    </source>
</reference>
<evidence type="ECO:0000256" key="1">
    <source>
        <dbReference type="SAM" id="MobiDB-lite"/>
    </source>
</evidence>
<evidence type="ECO:0000313" key="4">
    <source>
        <dbReference type="Proteomes" id="UP001143474"/>
    </source>
</evidence>
<dbReference type="RefSeq" id="WP_271222059.1">
    <property type="nucleotide sequence ID" value="NZ_BAAAVD010000083.1"/>
</dbReference>
<evidence type="ECO:0000313" key="3">
    <source>
        <dbReference type="EMBL" id="GLK13793.1"/>
    </source>
</evidence>